<feature type="domain" description="TRAM" evidence="6">
    <location>
        <begin position="298"/>
        <end position="359"/>
    </location>
</feature>
<feature type="transmembrane region" description="Helical" evidence="5">
    <location>
        <begin position="46"/>
        <end position="68"/>
    </location>
</feature>
<proteinExistence type="predicted"/>
<comment type="cofactor">
    <cofactor evidence="1">
        <name>Mg(2+)</name>
        <dbReference type="ChEBI" id="CHEBI:18420"/>
    </cofactor>
</comment>
<evidence type="ECO:0000256" key="4">
    <source>
        <dbReference type="ARBA" id="ARBA00022842"/>
    </source>
</evidence>
<keyword evidence="2" id="KW-0540">Nuclease</keyword>
<keyword evidence="5" id="KW-0472">Membrane</keyword>
<dbReference type="RefSeq" id="WP_079495307.1">
    <property type="nucleotide sequence ID" value="NZ_FUZT01000016.1"/>
</dbReference>
<dbReference type="InterPro" id="IPR002792">
    <property type="entry name" value="TRAM_dom"/>
</dbReference>
<dbReference type="Pfam" id="PF01938">
    <property type="entry name" value="TRAM"/>
    <property type="match status" value="1"/>
</dbReference>
<feature type="transmembrane region" description="Helical" evidence="5">
    <location>
        <begin position="89"/>
        <end position="108"/>
    </location>
</feature>
<dbReference type="PANTHER" id="PTHR11603:SF147">
    <property type="entry name" value="MEMBRANE PROTEIN"/>
    <property type="match status" value="1"/>
</dbReference>
<keyword evidence="4" id="KW-0460">Magnesium</keyword>
<evidence type="ECO:0000256" key="2">
    <source>
        <dbReference type="ARBA" id="ARBA00022722"/>
    </source>
</evidence>
<dbReference type="InterPro" id="IPR029060">
    <property type="entry name" value="PIN-like_dom_sf"/>
</dbReference>
<evidence type="ECO:0000256" key="3">
    <source>
        <dbReference type="ARBA" id="ARBA00022801"/>
    </source>
</evidence>
<dbReference type="Proteomes" id="UP000190285">
    <property type="component" value="Unassembled WGS sequence"/>
</dbReference>
<name>A0A1T5MIN7_9FIRM</name>
<dbReference type="PANTHER" id="PTHR11603">
    <property type="entry name" value="AAA FAMILY ATPASE"/>
    <property type="match status" value="1"/>
</dbReference>
<evidence type="ECO:0000256" key="1">
    <source>
        <dbReference type="ARBA" id="ARBA00001946"/>
    </source>
</evidence>
<organism evidence="7 8">
    <name type="scientific">Maledivibacter halophilus</name>
    <dbReference type="NCBI Taxonomy" id="36842"/>
    <lineage>
        <taxon>Bacteria</taxon>
        <taxon>Bacillati</taxon>
        <taxon>Bacillota</taxon>
        <taxon>Clostridia</taxon>
        <taxon>Peptostreptococcales</taxon>
        <taxon>Caminicellaceae</taxon>
        <taxon>Maledivibacter</taxon>
    </lineage>
</organism>
<gene>
    <name evidence="7" type="ORF">SAMN02194393_04783</name>
</gene>
<dbReference type="CDD" id="cd09877">
    <property type="entry name" value="PIN_YacL-like"/>
    <property type="match status" value="1"/>
</dbReference>
<dbReference type="EMBL" id="FUZT01000016">
    <property type="protein sequence ID" value="SKC87933.1"/>
    <property type="molecule type" value="Genomic_DNA"/>
</dbReference>
<evidence type="ECO:0000313" key="8">
    <source>
        <dbReference type="Proteomes" id="UP000190285"/>
    </source>
</evidence>
<evidence type="ECO:0000259" key="6">
    <source>
        <dbReference type="PROSITE" id="PS50926"/>
    </source>
</evidence>
<accession>A0A1T5MIN7</accession>
<keyword evidence="8" id="KW-1185">Reference proteome</keyword>
<evidence type="ECO:0000313" key="7">
    <source>
        <dbReference type="EMBL" id="SKC87933.1"/>
    </source>
</evidence>
<dbReference type="InterPro" id="IPR002716">
    <property type="entry name" value="PIN_dom"/>
</dbReference>
<dbReference type="SMART" id="SM00670">
    <property type="entry name" value="PINc"/>
    <property type="match status" value="1"/>
</dbReference>
<dbReference type="STRING" id="36842.SAMN02194393_04783"/>
<evidence type="ECO:0000256" key="5">
    <source>
        <dbReference type="SAM" id="Phobius"/>
    </source>
</evidence>
<reference evidence="7 8" key="1">
    <citation type="submission" date="2017-02" db="EMBL/GenBank/DDBJ databases">
        <authorList>
            <person name="Peterson S.W."/>
        </authorList>
    </citation>
    <scope>NUCLEOTIDE SEQUENCE [LARGE SCALE GENOMIC DNA]</scope>
    <source>
        <strain evidence="7 8">M1</strain>
    </source>
</reference>
<keyword evidence="5" id="KW-1133">Transmembrane helix</keyword>
<feature type="transmembrane region" description="Helical" evidence="5">
    <location>
        <begin position="114"/>
        <end position="134"/>
    </location>
</feature>
<dbReference type="AlphaFoldDB" id="A0A1T5MIN7"/>
<keyword evidence="5" id="KW-0812">Transmembrane</keyword>
<dbReference type="Gene3D" id="3.40.50.1010">
    <property type="entry name" value="5'-nuclease"/>
    <property type="match status" value="1"/>
</dbReference>
<dbReference type="GO" id="GO:0004518">
    <property type="term" value="F:nuclease activity"/>
    <property type="evidence" value="ECO:0007669"/>
    <property type="project" value="UniProtKB-KW"/>
</dbReference>
<dbReference type="InterPro" id="IPR052041">
    <property type="entry name" value="Nucleic_acid_metab_PIN/TRAM"/>
</dbReference>
<dbReference type="SUPFAM" id="SSF88723">
    <property type="entry name" value="PIN domain-like"/>
    <property type="match status" value="1"/>
</dbReference>
<dbReference type="OrthoDB" id="9780734at2"/>
<sequence>MLNKIIRISLTFAGAAAGYALGILISKILRVQELFDIGTLTTLQELIISIVGAVVFGFMFFAVTPWLMKKGLNSANWVETELQKIPTTDILVGSIGLIIGLIIAYLISHLIIPIPYIGTLLSVIVYIFLGYLGVSIATKKTKDLINLPNIFKKISPKEKDVNKVVYNSKPKILDTSVIIDGRIADVCKTGFVEGPLVIPEFVLEELRHIADSSDSLKRNRGRRGLDILNKIQKELDIEVQITDMDFEEIAEVDSKLVRLGQVVSGKIVTNDFNLNKVSELQGVPVLNINELANAVKPVVLPGEEMVVQVIKEGKEMGQGVAYLDDGTMIVVDGGKKHIGETMDVTVTSVLQTAAGRLIFAKPKNMINKTA</sequence>
<dbReference type="Pfam" id="PF01850">
    <property type="entry name" value="PIN"/>
    <property type="match status" value="1"/>
</dbReference>
<keyword evidence="3" id="KW-0378">Hydrolase</keyword>
<dbReference type="GO" id="GO:0016787">
    <property type="term" value="F:hydrolase activity"/>
    <property type="evidence" value="ECO:0007669"/>
    <property type="project" value="UniProtKB-KW"/>
</dbReference>
<dbReference type="PROSITE" id="PS50926">
    <property type="entry name" value="TRAM"/>
    <property type="match status" value="1"/>
</dbReference>
<protein>
    <submittedName>
        <fullName evidence="7">Uncharacterized conserved protein YacL, contains PIN and TRAM domains</fullName>
    </submittedName>
</protein>